<dbReference type="Gene3D" id="3.30.450.150">
    <property type="entry name" value="Haem-degrading domain"/>
    <property type="match status" value="1"/>
</dbReference>
<accession>A0A498R2C5</accession>
<feature type="domain" description="Cobalamin adenosyltransferase-like" evidence="14">
    <location>
        <begin position="3"/>
        <end position="165"/>
    </location>
</feature>
<dbReference type="EC" id="2.5.1.17" evidence="3"/>
<dbReference type="PANTHER" id="PTHR12213">
    <property type="entry name" value="CORRINOID ADENOSYLTRANSFERASE"/>
    <property type="match status" value="1"/>
</dbReference>
<evidence type="ECO:0000256" key="7">
    <source>
        <dbReference type="ARBA" id="ARBA00022741"/>
    </source>
</evidence>
<evidence type="ECO:0000256" key="6">
    <source>
        <dbReference type="ARBA" id="ARBA00022679"/>
    </source>
</evidence>
<dbReference type="Gene3D" id="1.20.1200.10">
    <property type="entry name" value="Cobalamin adenosyltransferase-like"/>
    <property type="match status" value="1"/>
</dbReference>
<comment type="pathway">
    <text evidence="1">Cofactor biosynthesis; adenosylcobalamin biosynthesis; adenosylcobalamin from cob(II)yrinate a,c-diamide: step 2/7.</text>
</comment>
<organism evidence="15 16">
    <name type="scientific">Lucifera butyrica</name>
    <dbReference type="NCBI Taxonomy" id="1351585"/>
    <lineage>
        <taxon>Bacteria</taxon>
        <taxon>Bacillati</taxon>
        <taxon>Bacillota</taxon>
        <taxon>Negativicutes</taxon>
        <taxon>Veillonellales</taxon>
        <taxon>Veillonellaceae</taxon>
        <taxon>Lucifera</taxon>
    </lineage>
</organism>
<dbReference type="Pfam" id="PF01923">
    <property type="entry name" value="Cob_adeno_trans"/>
    <property type="match status" value="1"/>
</dbReference>
<dbReference type="OrthoDB" id="9778896at2"/>
<dbReference type="SUPFAM" id="SSF89028">
    <property type="entry name" value="Cobalamin adenosyltransferase-like"/>
    <property type="match status" value="1"/>
</dbReference>
<keyword evidence="5" id="KW-0169">Cobalamin biosynthesis</keyword>
<keyword evidence="6" id="KW-0808">Transferase</keyword>
<dbReference type="InterPro" id="IPR038084">
    <property type="entry name" value="PduO/GlcC-like_sf"/>
</dbReference>
<evidence type="ECO:0000256" key="2">
    <source>
        <dbReference type="ARBA" id="ARBA00007487"/>
    </source>
</evidence>
<dbReference type="PANTHER" id="PTHR12213:SF0">
    <property type="entry name" value="CORRINOID ADENOSYLTRANSFERASE MMAB"/>
    <property type="match status" value="1"/>
</dbReference>
<dbReference type="SUPFAM" id="SSF143744">
    <property type="entry name" value="GlcG-like"/>
    <property type="match status" value="1"/>
</dbReference>
<protein>
    <recommendedName>
        <fullName evidence="4">Corrinoid adenosyltransferase</fullName>
        <ecNumber evidence="3">2.5.1.17</ecNumber>
    </recommendedName>
    <alternativeName>
        <fullName evidence="9">Cob(II)alamin adenosyltransferase</fullName>
    </alternativeName>
    <alternativeName>
        <fullName evidence="11">Cob(II)yrinic acid a,c-diamide adenosyltransferase</fullName>
    </alternativeName>
    <alternativeName>
        <fullName evidence="10">Cobinamide/cobalamin adenosyltransferase</fullName>
    </alternativeName>
</protein>
<keyword evidence="16" id="KW-1185">Reference proteome</keyword>
<dbReference type="InterPro" id="IPR029499">
    <property type="entry name" value="PduO-typ"/>
</dbReference>
<evidence type="ECO:0000313" key="16">
    <source>
        <dbReference type="Proteomes" id="UP000277811"/>
    </source>
</evidence>
<proteinExistence type="inferred from homology"/>
<comment type="similarity">
    <text evidence="2">Belongs to the Cob(I)alamin adenosyltransferase family.</text>
</comment>
<reference evidence="15 16" key="1">
    <citation type="submission" date="2018-06" db="EMBL/GenBank/DDBJ databases">
        <authorList>
            <person name="Strepis N."/>
        </authorList>
    </citation>
    <scope>NUCLEOTIDE SEQUENCE [LARGE SCALE GENOMIC DNA]</scope>
    <source>
        <strain evidence="15">LUCI</strain>
    </source>
</reference>
<comment type="catalytic activity">
    <reaction evidence="13">
        <text>2 cob(II)alamin + reduced [electron-transfer flavoprotein] + 2 ATP = 2 adenosylcob(III)alamin + 2 triphosphate + oxidized [electron-transfer flavoprotein] + 3 H(+)</text>
        <dbReference type="Rhea" id="RHEA:28671"/>
        <dbReference type="Rhea" id="RHEA-COMP:10685"/>
        <dbReference type="Rhea" id="RHEA-COMP:10686"/>
        <dbReference type="ChEBI" id="CHEBI:15378"/>
        <dbReference type="ChEBI" id="CHEBI:16304"/>
        <dbReference type="ChEBI" id="CHEBI:18036"/>
        <dbReference type="ChEBI" id="CHEBI:18408"/>
        <dbReference type="ChEBI" id="CHEBI:30616"/>
        <dbReference type="ChEBI" id="CHEBI:57692"/>
        <dbReference type="ChEBI" id="CHEBI:58307"/>
        <dbReference type="EC" id="2.5.1.17"/>
    </reaction>
</comment>
<evidence type="ECO:0000259" key="14">
    <source>
        <dbReference type="Pfam" id="PF01923"/>
    </source>
</evidence>
<dbReference type="Pfam" id="PF03928">
    <property type="entry name" value="HbpS-like"/>
    <property type="match status" value="1"/>
</dbReference>
<evidence type="ECO:0000256" key="9">
    <source>
        <dbReference type="ARBA" id="ARBA00031529"/>
    </source>
</evidence>
<dbReference type="RefSeq" id="WP_122626293.1">
    <property type="nucleotide sequence ID" value="NZ_UPPP01000054.1"/>
</dbReference>
<keyword evidence="8" id="KW-0067">ATP-binding</keyword>
<evidence type="ECO:0000256" key="1">
    <source>
        <dbReference type="ARBA" id="ARBA00005121"/>
    </source>
</evidence>
<evidence type="ECO:0000256" key="4">
    <source>
        <dbReference type="ARBA" id="ARBA00020963"/>
    </source>
</evidence>
<evidence type="ECO:0000256" key="10">
    <source>
        <dbReference type="ARBA" id="ARBA00033334"/>
    </source>
</evidence>
<dbReference type="GO" id="GO:0009236">
    <property type="term" value="P:cobalamin biosynthetic process"/>
    <property type="evidence" value="ECO:0007669"/>
    <property type="project" value="UniProtKB-KW"/>
</dbReference>
<gene>
    <name evidence="15" type="ORF">LUCI_0512</name>
</gene>
<dbReference type="EMBL" id="UPPP01000054">
    <property type="protein sequence ID" value="VBB05305.1"/>
    <property type="molecule type" value="Genomic_DNA"/>
</dbReference>
<dbReference type="GO" id="GO:0005524">
    <property type="term" value="F:ATP binding"/>
    <property type="evidence" value="ECO:0007669"/>
    <property type="project" value="UniProtKB-KW"/>
</dbReference>
<evidence type="ECO:0000256" key="8">
    <source>
        <dbReference type="ARBA" id="ARBA00022840"/>
    </source>
</evidence>
<dbReference type="PIRSF" id="PIRSF036411">
    <property type="entry name" value="ATR_PduO"/>
    <property type="match status" value="1"/>
</dbReference>
<dbReference type="NCBIfam" id="TIGR00636">
    <property type="entry name" value="PduO_Nterm"/>
    <property type="match status" value="1"/>
</dbReference>
<dbReference type="InterPro" id="IPR016030">
    <property type="entry name" value="CblAdoTrfase-like"/>
</dbReference>
<name>A0A498R2C5_9FIRM</name>
<dbReference type="GO" id="GO:0008817">
    <property type="term" value="F:corrinoid adenosyltransferase activity"/>
    <property type="evidence" value="ECO:0007669"/>
    <property type="project" value="UniProtKB-EC"/>
</dbReference>
<evidence type="ECO:0000313" key="15">
    <source>
        <dbReference type="EMBL" id="VBB05305.1"/>
    </source>
</evidence>
<dbReference type="AlphaFoldDB" id="A0A498R2C5"/>
<dbReference type="InterPro" id="IPR005624">
    <property type="entry name" value="PduO/GlcC-like"/>
</dbReference>
<dbReference type="Proteomes" id="UP000277811">
    <property type="component" value="Unassembled WGS sequence"/>
</dbReference>
<dbReference type="InterPro" id="IPR036451">
    <property type="entry name" value="CblAdoTrfase-like_sf"/>
</dbReference>
<evidence type="ECO:0000256" key="3">
    <source>
        <dbReference type="ARBA" id="ARBA00012454"/>
    </source>
</evidence>
<evidence type="ECO:0000256" key="13">
    <source>
        <dbReference type="ARBA" id="ARBA00048692"/>
    </source>
</evidence>
<evidence type="ECO:0000256" key="11">
    <source>
        <dbReference type="ARBA" id="ARBA00033354"/>
    </source>
</evidence>
<comment type="catalytic activity">
    <reaction evidence="12">
        <text>2 cob(II)yrinate a,c diamide + reduced [electron-transfer flavoprotein] + 2 ATP = 2 adenosylcob(III)yrinate a,c-diamide + 2 triphosphate + oxidized [electron-transfer flavoprotein] + 3 H(+)</text>
        <dbReference type="Rhea" id="RHEA:11528"/>
        <dbReference type="Rhea" id="RHEA-COMP:10685"/>
        <dbReference type="Rhea" id="RHEA-COMP:10686"/>
        <dbReference type="ChEBI" id="CHEBI:15378"/>
        <dbReference type="ChEBI" id="CHEBI:18036"/>
        <dbReference type="ChEBI" id="CHEBI:30616"/>
        <dbReference type="ChEBI" id="CHEBI:57692"/>
        <dbReference type="ChEBI" id="CHEBI:58307"/>
        <dbReference type="ChEBI" id="CHEBI:58503"/>
        <dbReference type="ChEBI" id="CHEBI:58537"/>
        <dbReference type="EC" id="2.5.1.17"/>
    </reaction>
</comment>
<dbReference type="InterPro" id="IPR009221">
    <property type="entry name" value="PduO"/>
</dbReference>
<keyword evidence="7" id="KW-0547">Nucleotide-binding</keyword>
<evidence type="ECO:0000256" key="12">
    <source>
        <dbReference type="ARBA" id="ARBA00048555"/>
    </source>
</evidence>
<sequence length="323" mass="34545">MKVYTKTGDAGETSLLSKQRVSKDHIRVETYGTVDEANAAMGLAKSFVKDEATAALIEKIQKELISLNADLATEYTAADVPARITPEHVQRLEQIIDRLEEKRIPQNYFVTPGSSSAGAAFDLARTIVRRAERCVVRLKRSGMIPATVPLYLNRLSDLLFVLARCVEQEELVQTLTRQVLTVINSTPATREGGVTMLEKAKKIIEAAEKKAVEIKVPMVIAVVDAGGNLVAQHRMDGALIASIAIARDKAYTAVALQMPTDQAALQTLPGQPLYGLNTTDGGRLVIFGGGYPIYENGAIVGGLGVSGGAVEEDMAVARAGLAG</sequence>
<evidence type="ECO:0000256" key="5">
    <source>
        <dbReference type="ARBA" id="ARBA00022573"/>
    </source>
</evidence>